<evidence type="ECO:0000313" key="1">
    <source>
        <dbReference type="EMBL" id="SVC93609.1"/>
    </source>
</evidence>
<dbReference type="InterPro" id="IPR036280">
    <property type="entry name" value="Multihaem_cyt_sf"/>
</dbReference>
<sequence length="324" mass="35686">MLAGVLVSSRAAEEGKGLGDGHDGNRAAITHLISLYDEKGIAIKATDRQPKPISMLKTCGECHNYNEIAAGWHFHSGGINPPAGRNGEPWVLTDSVTRSQIPMSNRNWEGAYTPEQLELTAWEFLKRFSSHYPGGNYGEMQPAEDDDEADPEEFLRWPISGKYEINCLACHHADPRQDQSGAALQAARQNYRWAATVASGLATVKGNAAELDEFYDPETQYEVRTTYDKSRFDTNNKVFLDIVRKPPSSRCYYCHSTQDTVAPGKKEWVHNEDIHLASGMTCADCHRNGVDHMISRGDIESLDDAGGDSAHSKAFEPAAVAALS</sequence>
<name>A0A382R7A7_9ZZZZ</name>
<organism evidence="1">
    <name type="scientific">marine metagenome</name>
    <dbReference type="NCBI Taxonomy" id="408172"/>
    <lineage>
        <taxon>unclassified sequences</taxon>
        <taxon>metagenomes</taxon>
        <taxon>ecological metagenomes</taxon>
    </lineage>
</organism>
<protein>
    <recommendedName>
        <fullName evidence="2">Cytochrome c-552/4 domain-containing protein</fullName>
    </recommendedName>
</protein>
<evidence type="ECO:0008006" key="2">
    <source>
        <dbReference type="Google" id="ProtNLM"/>
    </source>
</evidence>
<accession>A0A382R7A7</accession>
<proteinExistence type="predicted"/>
<dbReference type="AlphaFoldDB" id="A0A382R7A7"/>
<feature type="non-terminal residue" evidence="1">
    <location>
        <position position="324"/>
    </location>
</feature>
<reference evidence="1" key="1">
    <citation type="submission" date="2018-05" db="EMBL/GenBank/DDBJ databases">
        <authorList>
            <person name="Lanie J.A."/>
            <person name="Ng W.-L."/>
            <person name="Kazmierczak K.M."/>
            <person name="Andrzejewski T.M."/>
            <person name="Davidsen T.M."/>
            <person name="Wayne K.J."/>
            <person name="Tettelin H."/>
            <person name="Glass J.I."/>
            <person name="Rusch D."/>
            <person name="Podicherti R."/>
            <person name="Tsui H.-C.T."/>
            <person name="Winkler M.E."/>
        </authorList>
    </citation>
    <scope>NUCLEOTIDE SEQUENCE</scope>
</reference>
<dbReference type="SUPFAM" id="SSF48695">
    <property type="entry name" value="Multiheme cytochromes"/>
    <property type="match status" value="1"/>
</dbReference>
<gene>
    <name evidence="1" type="ORF">METZ01_LOCUS346463</name>
</gene>
<dbReference type="EMBL" id="UINC01119639">
    <property type="protein sequence ID" value="SVC93609.1"/>
    <property type="molecule type" value="Genomic_DNA"/>
</dbReference>